<dbReference type="PANTHER" id="PTHR34979:SF1">
    <property type="entry name" value="INNER MEMBRANE PROTEIN YGAZ"/>
    <property type="match status" value="1"/>
</dbReference>
<dbReference type="EMBL" id="LR130779">
    <property type="protein sequence ID" value="VDN61037.1"/>
    <property type="molecule type" value="Genomic_DNA"/>
</dbReference>
<keyword evidence="7 8" id="KW-0472">Membrane</keyword>
<evidence type="ECO:0000256" key="8">
    <source>
        <dbReference type="SAM" id="Phobius"/>
    </source>
</evidence>
<reference evidence="9" key="1">
    <citation type="submission" date="2018-11" db="EMBL/GenBank/DDBJ databases">
        <authorList>
            <consortium name="Genoscope - CEA"/>
            <person name="William W."/>
        </authorList>
    </citation>
    <scope>NUCLEOTIDE SEQUENCE [LARGE SCALE GENOMIC DNA]</scope>
    <source>
        <strain evidence="9">T9AD</strain>
    </source>
</reference>
<evidence type="ECO:0000256" key="7">
    <source>
        <dbReference type="ARBA" id="ARBA00023136"/>
    </source>
</evidence>
<gene>
    <name evidence="9" type="ORF">POT9AD_0041</name>
</gene>
<keyword evidence="5 8" id="KW-0812">Transmembrane</keyword>
<evidence type="ECO:0000256" key="3">
    <source>
        <dbReference type="ARBA" id="ARBA00022448"/>
    </source>
</evidence>
<evidence type="ECO:0000256" key="2">
    <source>
        <dbReference type="ARBA" id="ARBA00010735"/>
    </source>
</evidence>
<dbReference type="Pfam" id="PF03591">
    <property type="entry name" value="AzlC"/>
    <property type="match status" value="1"/>
</dbReference>
<dbReference type="AlphaFoldDB" id="A0A653AYH3"/>
<keyword evidence="4" id="KW-1003">Cell membrane</keyword>
<proteinExistence type="inferred from homology"/>
<evidence type="ECO:0000313" key="9">
    <source>
        <dbReference type="EMBL" id="VDN61037.1"/>
    </source>
</evidence>
<organism evidence="9">
    <name type="scientific">Ectopseudomonas oleovorans</name>
    <name type="common">Pseudomonas oleovorans</name>
    <dbReference type="NCBI Taxonomy" id="301"/>
    <lineage>
        <taxon>Bacteria</taxon>
        <taxon>Pseudomonadati</taxon>
        <taxon>Pseudomonadota</taxon>
        <taxon>Gammaproteobacteria</taxon>
        <taxon>Pseudomonadales</taxon>
        <taxon>Pseudomonadaceae</taxon>
        <taxon>Ectopseudomonas</taxon>
    </lineage>
</organism>
<sequence length="192" mass="20082">MSLLVFAGSAQFIAISLLAGGAGITVVLLTTFVVNLRHALYSASMQPTCATCPSAGACRWPSGSPTKPTRWWCSVMRGVTRAPIATGISSVRRWPCTATGNCARWSACCSARPCRTSVPGAWTSPCWRPSSASSCRCCATQPQVAAALVAAGVALACHALPYKLGLMAAAASGIVVGVWLERRRPLLQEELV</sequence>
<comment type="similarity">
    <text evidence="2">Belongs to the AzlC family.</text>
</comment>
<keyword evidence="3" id="KW-0813">Transport</keyword>
<dbReference type="PANTHER" id="PTHR34979">
    <property type="entry name" value="INNER MEMBRANE PROTEIN YGAZ"/>
    <property type="match status" value="1"/>
</dbReference>
<dbReference type="GO" id="GO:1903785">
    <property type="term" value="P:L-valine transmembrane transport"/>
    <property type="evidence" value="ECO:0007669"/>
    <property type="project" value="TreeGrafter"/>
</dbReference>
<dbReference type="InterPro" id="IPR011606">
    <property type="entry name" value="Brnchd-chn_aa_trnsp_permease"/>
</dbReference>
<name>A0A653AYH3_ECTOL</name>
<evidence type="ECO:0000256" key="4">
    <source>
        <dbReference type="ARBA" id="ARBA00022475"/>
    </source>
</evidence>
<comment type="subcellular location">
    <subcellularLocation>
        <location evidence="1">Cell membrane</location>
        <topology evidence="1">Multi-pass membrane protein</topology>
    </subcellularLocation>
</comment>
<evidence type="ECO:0000256" key="1">
    <source>
        <dbReference type="ARBA" id="ARBA00004651"/>
    </source>
</evidence>
<feature type="transmembrane region" description="Helical" evidence="8">
    <location>
        <begin position="12"/>
        <end position="36"/>
    </location>
</feature>
<accession>A0A653AYH3</accession>
<evidence type="ECO:0000256" key="6">
    <source>
        <dbReference type="ARBA" id="ARBA00022989"/>
    </source>
</evidence>
<keyword evidence="6 8" id="KW-1133">Transmembrane helix</keyword>
<evidence type="ECO:0000256" key="5">
    <source>
        <dbReference type="ARBA" id="ARBA00022692"/>
    </source>
</evidence>
<protein>
    <submittedName>
        <fullName evidence="9">Branched-chain amino acid ABC transporter permease</fullName>
    </submittedName>
</protein>
<dbReference type="GO" id="GO:0005886">
    <property type="term" value="C:plasma membrane"/>
    <property type="evidence" value="ECO:0007669"/>
    <property type="project" value="UniProtKB-SubCell"/>
</dbReference>